<reference evidence="2 3" key="1">
    <citation type="journal article" date="2015" name="Genome Announc.">
        <title>Expanding the biotechnology potential of lactobacilli through comparative genomics of 213 strains and associated genera.</title>
        <authorList>
            <person name="Sun Z."/>
            <person name="Harris H.M."/>
            <person name="McCann A."/>
            <person name="Guo C."/>
            <person name="Argimon S."/>
            <person name="Zhang W."/>
            <person name="Yang X."/>
            <person name="Jeffery I.B."/>
            <person name="Cooney J.C."/>
            <person name="Kagawa T.F."/>
            <person name="Liu W."/>
            <person name="Song Y."/>
            <person name="Salvetti E."/>
            <person name="Wrobel A."/>
            <person name="Rasinkangas P."/>
            <person name="Parkhill J."/>
            <person name="Rea M.C."/>
            <person name="O'Sullivan O."/>
            <person name="Ritari J."/>
            <person name="Douillard F.P."/>
            <person name="Paul Ross R."/>
            <person name="Yang R."/>
            <person name="Briner A.E."/>
            <person name="Felis G.E."/>
            <person name="de Vos W.M."/>
            <person name="Barrangou R."/>
            <person name="Klaenhammer T.R."/>
            <person name="Caufield P.W."/>
            <person name="Cui Y."/>
            <person name="Zhang H."/>
            <person name="O'Toole P.W."/>
        </authorList>
    </citation>
    <scope>NUCLEOTIDE SEQUENCE [LARGE SCALE GENOMIC DNA]</scope>
    <source>
        <strain evidence="2 3">DSM 23927</strain>
    </source>
</reference>
<feature type="compositionally biased region" description="Polar residues" evidence="1">
    <location>
        <begin position="18"/>
        <end position="43"/>
    </location>
</feature>
<sequence>MCLAGHGLAQDQALRPRTSGSKLRPQRSTGSEAEGSNTNPNTLKTISIFGQIWAKAMLH</sequence>
<evidence type="ECO:0000313" key="2">
    <source>
        <dbReference type="EMBL" id="KRM71709.1"/>
    </source>
</evidence>
<gene>
    <name evidence="2" type="ORF">FC34_GL001366</name>
</gene>
<name>A0A0R2AWR2_9LACO</name>
<accession>A0A0R2AWR2</accession>
<protein>
    <submittedName>
        <fullName evidence="2">Uncharacterized protein</fullName>
    </submittedName>
</protein>
<dbReference type="AlphaFoldDB" id="A0A0R2AWR2"/>
<dbReference type="EMBL" id="AYZQ01000003">
    <property type="protein sequence ID" value="KRM71709.1"/>
    <property type="molecule type" value="Genomic_DNA"/>
</dbReference>
<keyword evidence="3" id="KW-1185">Reference proteome</keyword>
<comment type="caution">
    <text evidence="2">The sequence shown here is derived from an EMBL/GenBank/DDBJ whole genome shotgun (WGS) entry which is preliminary data.</text>
</comment>
<dbReference type="PATRIC" id="fig|1423727.3.peg.1386"/>
<feature type="region of interest" description="Disordered" evidence="1">
    <location>
        <begin position="1"/>
        <end position="43"/>
    </location>
</feature>
<dbReference type="Proteomes" id="UP000051672">
    <property type="component" value="Unassembled WGS sequence"/>
</dbReference>
<proteinExistence type="predicted"/>
<organism evidence="2 3">
    <name type="scientific">Lacticaseibacillus brantae DSM 23927</name>
    <dbReference type="NCBI Taxonomy" id="1423727"/>
    <lineage>
        <taxon>Bacteria</taxon>
        <taxon>Bacillati</taxon>
        <taxon>Bacillota</taxon>
        <taxon>Bacilli</taxon>
        <taxon>Lactobacillales</taxon>
        <taxon>Lactobacillaceae</taxon>
        <taxon>Lacticaseibacillus</taxon>
    </lineage>
</organism>
<evidence type="ECO:0000313" key="3">
    <source>
        <dbReference type="Proteomes" id="UP000051672"/>
    </source>
</evidence>
<evidence type="ECO:0000256" key="1">
    <source>
        <dbReference type="SAM" id="MobiDB-lite"/>
    </source>
</evidence>